<dbReference type="Proteomes" id="UP000016930">
    <property type="component" value="Unassembled WGS sequence"/>
</dbReference>
<accession>M2Q6L3</accession>
<keyword evidence="1" id="KW-0812">Transmembrane</keyword>
<feature type="transmembrane region" description="Helical" evidence="1">
    <location>
        <begin position="232"/>
        <end position="253"/>
    </location>
</feature>
<evidence type="ECO:0000313" key="4">
    <source>
        <dbReference type="Proteomes" id="UP000016930"/>
    </source>
</evidence>
<dbReference type="EMBL" id="KB445811">
    <property type="protein sequence ID" value="EMD32443.1"/>
    <property type="molecule type" value="Genomic_DNA"/>
</dbReference>
<feature type="transmembrane region" description="Helical" evidence="1">
    <location>
        <begin position="164"/>
        <end position="186"/>
    </location>
</feature>
<dbReference type="Pfam" id="PF20152">
    <property type="entry name" value="DUF6534"/>
    <property type="match status" value="1"/>
</dbReference>
<keyword evidence="1" id="KW-1133">Transmembrane helix</keyword>
<reference evidence="3 4" key="1">
    <citation type="journal article" date="2012" name="Proc. Natl. Acad. Sci. U.S.A.">
        <title>Comparative genomics of Ceriporiopsis subvermispora and Phanerochaete chrysosporium provide insight into selective ligninolysis.</title>
        <authorList>
            <person name="Fernandez-Fueyo E."/>
            <person name="Ruiz-Duenas F.J."/>
            <person name="Ferreira P."/>
            <person name="Floudas D."/>
            <person name="Hibbett D.S."/>
            <person name="Canessa P."/>
            <person name="Larrondo L.F."/>
            <person name="James T.Y."/>
            <person name="Seelenfreund D."/>
            <person name="Lobos S."/>
            <person name="Polanco R."/>
            <person name="Tello M."/>
            <person name="Honda Y."/>
            <person name="Watanabe T."/>
            <person name="Watanabe T."/>
            <person name="Ryu J.S."/>
            <person name="Kubicek C.P."/>
            <person name="Schmoll M."/>
            <person name="Gaskell J."/>
            <person name="Hammel K.E."/>
            <person name="St John F.J."/>
            <person name="Vanden Wymelenberg A."/>
            <person name="Sabat G."/>
            <person name="Splinter BonDurant S."/>
            <person name="Syed K."/>
            <person name="Yadav J.S."/>
            <person name="Doddapaneni H."/>
            <person name="Subramanian V."/>
            <person name="Lavin J.L."/>
            <person name="Oguiza J.A."/>
            <person name="Perez G."/>
            <person name="Pisabarro A.G."/>
            <person name="Ramirez L."/>
            <person name="Santoyo F."/>
            <person name="Master E."/>
            <person name="Coutinho P.M."/>
            <person name="Henrissat B."/>
            <person name="Lombard V."/>
            <person name="Magnuson J.K."/>
            <person name="Kuees U."/>
            <person name="Hori C."/>
            <person name="Igarashi K."/>
            <person name="Samejima M."/>
            <person name="Held B.W."/>
            <person name="Barry K.W."/>
            <person name="LaButti K.M."/>
            <person name="Lapidus A."/>
            <person name="Lindquist E.A."/>
            <person name="Lucas S.M."/>
            <person name="Riley R."/>
            <person name="Salamov A.A."/>
            <person name="Hoffmeister D."/>
            <person name="Schwenk D."/>
            <person name="Hadar Y."/>
            <person name="Yarden O."/>
            <person name="de Vries R.P."/>
            <person name="Wiebenga A."/>
            <person name="Stenlid J."/>
            <person name="Eastwood D."/>
            <person name="Grigoriev I.V."/>
            <person name="Berka R.M."/>
            <person name="Blanchette R.A."/>
            <person name="Kersten P."/>
            <person name="Martinez A.T."/>
            <person name="Vicuna R."/>
            <person name="Cullen D."/>
        </authorList>
    </citation>
    <scope>NUCLEOTIDE SEQUENCE [LARGE SCALE GENOMIC DNA]</scope>
    <source>
        <strain evidence="3 4">B</strain>
    </source>
</reference>
<dbReference type="HOGENOM" id="CLU_046025_5_4_1"/>
<sequence length="314" mass="35156">MISLDGTLGVLQIVPPGTMITFTARRLYGVTMIQTYVYFRHCERDPTLFKIVVGILWILDTLHQAMIGHAVYTYTVTDFSSVLLLTHETWSLIATIVLTASMELTVRGMFCLRIWQFSGKKWVLVAVIMLCSLGAFGTLIAFAMEDRFKLHDQFLKLRSLSAEFYIAVGFSISADALIAVSQVLLLQQHRSSFPRTQSILRSLIIFSVNTGILTTLCVLLLCITWASMPSNLVYDIFFAAMPTLLLNALLATLNARQELRETTGDNAEMQSIFLSATTPSDTTWNTHTGASVHDHIEMAHLPVMIKIEQVQRTV</sequence>
<dbReference type="OrthoDB" id="2535105at2759"/>
<proteinExistence type="predicted"/>
<keyword evidence="1" id="KW-0472">Membrane</keyword>
<feature type="transmembrane region" description="Helical" evidence="1">
    <location>
        <begin position="198"/>
        <end position="226"/>
    </location>
</feature>
<dbReference type="AlphaFoldDB" id="M2Q6L3"/>
<dbReference type="STRING" id="914234.M2Q6L3"/>
<gene>
    <name evidence="3" type="ORF">CERSUDRAFT_126838</name>
</gene>
<evidence type="ECO:0000313" key="3">
    <source>
        <dbReference type="EMBL" id="EMD32443.1"/>
    </source>
</evidence>
<feature type="transmembrane region" description="Helical" evidence="1">
    <location>
        <begin position="51"/>
        <end position="72"/>
    </location>
</feature>
<organism evidence="3 4">
    <name type="scientific">Ceriporiopsis subvermispora (strain B)</name>
    <name type="common">White-rot fungus</name>
    <name type="synonym">Gelatoporia subvermispora</name>
    <dbReference type="NCBI Taxonomy" id="914234"/>
    <lineage>
        <taxon>Eukaryota</taxon>
        <taxon>Fungi</taxon>
        <taxon>Dikarya</taxon>
        <taxon>Basidiomycota</taxon>
        <taxon>Agaricomycotina</taxon>
        <taxon>Agaricomycetes</taxon>
        <taxon>Polyporales</taxon>
        <taxon>Gelatoporiaceae</taxon>
        <taxon>Gelatoporia</taxon>
    </lineage>
</organism>
<evidence type="ECO:0000256" key="1">
    <source>
        <dbReference type="SAM" id="Phobius"/>
    </source>
</evidence>
<protein>
    <recommendedName>
        <fullName evidence="2">DUF6534 domain-containing protein</fullName>
    </recommendedName>
</protein>
<feature type="transmembrane region" description="Helical" evidence="1">
    <location>
        <begin position="122"/>
        <end position="144"/>
    </location>
</feature>
<name>M2Q6L3_CERS8</name>
<evidence type="ECO:0000259" key="2">
    <source>
        <dbReference type="Pfam" id="PF20152"/>
    </source>
</evidence>
<dbReference type="PANTHER" id="PTHR40465:SF1">
    <property type="entry name" value="DUF6534 DOMAIN-CONTAINING PROTEIN"/>
    <property type="match status" value="1"/>
</dbReference>
<keyword evidence="4" id="KW-1185">Reference proteome</keyword>
<feature type="transmembrane region" description="Helical" evidence="1">
    <location>
        <begin position="92"/>
        <end position="110"/>
    </location>
</feature>
<dbReference type="InterPro" id="IPR045339">
    <property type="entry name" value="DUF6534"/>
</dbReference>
<dbReference type="PANTHER" id="PTHR40465">
    <property type="entry name" value="CHROMOSOME 1, WHOLE GENOME SHOTGUN SEQUENCE"/>
    <property type="match status" value="1"/>
</dbReference>
<feature type="domain" description="DUF6534" evidence="2">
    <location>
        <begin position="172"/>
        <end position="257"/>
    </location>
</feature>